<dbReference type="Pfam" id="PF00990">
    <property type="entry name" value="GGDEF"/>
    <property type="match status" value="1"/>
</dbReference>
<dbReference type="NCBIfam" id="TIGR00254">
    <property type="entry name" value="GGDEF"/>
    <property type="match status" value="1"/>
</dbReference>
<dbReference type="Pfam" id="PF00989">
    <property type="entry name" value="PAS"/>
    <property type="match status" value="1"/>
</dbReference>
<dbReference type="Gene3D" id="3.30.70.270">
    <property type="match status" value="1"/>
</dbReference>
<dbReference type="GO" id="GO:0052621">
    <property type="term" value="F:diguanylate cyclase activity"/>
    <property type="evidence" value="ECO:0007669"/>
    <property type="project" value="TreeGrafter"/>
</dbReference>
<dbReference type="GO" id="GO:0005886">
    <property type="term" value="C:plasma membrane"/>
    <property type="evidence" value="ECO:0007669"/>
    <property type="project" value="TreeGrafter"/>
</dbReference>
<evidence type="ECO:0000313" key="6">
    <source>
        <dbReference type="EMBL" id="SHJ75340.1"/>
    </source>
</evidence>
<dbReference type="RefSeq" id="WP_073273085.1">
    <property type="nucleotide sequence ID" value="NZ_FRAC01000007.1"/>
</dbReference>
<evidence type="ECO:0000259" key="4">
    <source>
        <dbReference type="PROSITE" id="PS50113"/>
    </source>
</evidence>
<dbReference type="InterPro" id="IPR035965">
    <property type="entry name" value="PAS-like_dom_sf"/>
</dbReference>
<dbReference type="GO" id="GO:0006355">
    <property type="term" value="P:regulation of DNA-templated transcription"/>
    <property type="evidence" value="ECO:0007669"/>
    <property type="project" value="InterPro"/>
</dbReference>
<evidence type="ECO:0000313" key="7">
    <source>
        <dbReference type="Proteomes" id="UP000184386"/>
    </source>
</evidence>
<dbReference type="InterPro" id="IPR000160">
    <property type="entry name" value="GGDEF_dom"/>
</dbReference>
<feature type="transmembrane region" description="Helical" evidence="2">
    <location>
        <begin position="138"/>
        <end position="156"/>
    </location>
</feature>
<dbReference type="PROSITE" id="PS50113">
    <property type="entry name" value="PAC"/>
    <property type="match status" value="1"/>
</dbReference>
<keyword evidence="1" id="KW-0175">Coiled coil</keyword>
<feature type="transmembrane region" description="Helical" evidence="2">
    <location>
        <begin position="168"/>
        <end position="187"/>
    </location>
</feature>
<dbReference type="SUPFAM" id="SSF55785">
    <property type="entry name" value="PYP-like sensor domain (PAS domain)"/>
    <property type="match status" value="3"/>
</dbReference>
<dbReference type="InterPro" id="IPR000014">
    <property type="entry name" value="PAS"/>
</dbReference>
<dbReference type="InterPro" id="IPR029787">
    <property type="entry name" value="Nucleotide_cyclase"/>
</dbReference>
<dbReference type="FunFam" id="3.30.70.270:FF:000001">
    <property type="entry name" value="Diguanylate cyclase domain protein"/>
    <property type="match status" value="1"/>
</dbReference>
<dbReference type="EMBL" id="FRAC01000007">
    <property type="protein sequence ID" value="SHJ75340.1"/>
    <property type="molecule type" value="Genomic_DNA"/>
</dbReference>
<sequence length="795" mass="91604">MSYILSFLSMIAGVVYLVVGVTTYTLNKKSTIGKAFLLLTASMALWSFSYSHAYVTENIYIFGFWNKLSAFGWCLFPALTLYMVFALTKDRFLDSTLKCALLFAPAALFCYMDLFVFFPGKPYSHGAYRFFQIANPVYSYAYTLIGIVKLVLWQHNTPYKIVKKQARIILSTAICTYLLSMAGEFLVPLFIPGFLNCTQVFGVIMILGIYCAIRKYNFLLTPNELIVNELFEETMDFEFLVNLKGMITRVNRQVLKTLGYSLEDLASVSFEELLREEKGKRFSEWLNEDNIKTKHCKNVTIRTKAGENITVNMSIVPISNSRNELVLGYLIIAQDIRAMEELKREMESHQETMRKLRNSEELFRTVTQTIPYGIICSKRSDKAVFYVNKYAEVLFERDFNSIININAELLYHNKAFRDRLLELVRKEGQAVNQVGIMRRPTGEFLAMVSMAPAIYKGEEVVFGCISDITEQNRLKKDAVKSEEMLNKLMDSIPDLVMVTDIEGNINYCSKNIESFLGYSTEQEGFPKNILDILDFLEEGKEKAFGNRLPEILHNDINIIQTTYKRKDGKVRIAEIKASALKDEDKEAFGYVFVARDITEYKRKEEKLARRKAEVEEINKRLLKSNEVFKEKAVKDSLTNLYNHEYIITLLKREIKKQRQEPKGLAVMMMDIDYFKKVNDTYGHQAGDKVLIKISEIIQESIGENDYAGRYGGEEFLVILREGQTEDTALKAAERMKERISNCIFENNELRVTISIGLVLHDGESTHELIKKADKLLYQAKYNGRSRIERSMEHDN</sequence>
<evidence type="ECO:0000256" key="1">
    <source>
        <dbReference type="SAM" id="Coils"/>
    </source>
</evidence>
<dbReference type="OrthoDB" id="9804955at2"/>
<dbReference type="PANTHER" id="PTHR45138">
    <property type="entry name" value="REGULATORY COMPONENTS OF SENSORY TRANSDUCTION SYSTEM"/>
    <property type="match status" value="1"/>
</dbReference>
<dbReference type="InterPro" id="IPR013767">
    <property type="entry name" value="PAS_fold"/>
</dbReference>
<evidence type="ECO:0000259" key="5">
    <source>
        <dbReference type="PROSITE" id="PS50887"/>
    </source>
</evidence>
<evidence type="ECO:0000256" key="2">
    <source>
        <dbReference type="SAM" id="Phobius"/>
    </source>
</evidence>
<dbReference type="SMART" id="SM00086">
    <property type="entry name" value="PAC"/>
    <property type="match status" value="3"/>
</dbReference>
<feature type="coiled-coil region" evidence="1">
    <location>
        <begin position="332"/>
        <end position="359"/>
    </location>
</feature>
<keyword evidence="2" id="KW-0812">Transmembrane</keyword>
<dbReference type="PROSITE" id="PS50887">
    <property type="entry name" value="GGDEF"/>
    <property type="match status" value="1"/>
</dbReference>
<dbReference type="InterPro" id="IPR001610">
    <property type="entry name" value="PAC"/>
</dbReference>
<dbReference type="SMART" id="SM00091">
    <property type="entry name" value="PAS"/>
    <property type="match status" value="3"/>
</dbReference>
<reference evidence="6 7" key="1">
    <citation type="submission" date="2016-11" db="EMBL/GenBank/DDBJ databases">
        <authorList>
            <person name="Jaros S."/>
            <person name="Januszkiewicz K."/>
            <person name="Wedrychowicz H."/>
        </authorList>
    </citation>
    <scope>NUCLEOTIDE SEQUENCE [LARGE SCALE GENOMIC DNA]</scope>
    <source>
        <strain evidence="6 7">DSM 15929</strain>
    </source>
</reference>
<keyword evidence="7" id="KW-1185">Reference proteome</keyword>
<feature type="transmembrane region" description="Helical" evidence="2">
    <location>
        <begin position="36"/>
        <end position="56"/>
    </location>
</feature>
<feature type="domain" description="PAS" evidence="3">
    <location>
        <begin position="481"/>
        <end position="522"/>
    </location>
</feature>
<keyword evidence="2" id="KW-0472">Membrane</keyword>
<dbReference type="SUPFAM" id="SSF55073">
    <property type="entry name" value="Nucleotide cyclase"/>
    <property type="match status" value="1"/>
</dbReference>
<proteinExistence type="predicted"/>
<dbReference type="InterPro" id="IPR031621">
    <property type="entry name" value="HisKA_7TM"/>
</dbReference>
<dbReference type="InterPro" id="IPR000700">
    <property type="entry name" value="PAS-assoc_C"/>
</dbReference>
<gene>
    <name evidence="6" type="ORF">SAMN02745136_00737</name>
</gene>
<feature type="transmembrane region" description="Helical" evidence="2">
    <location>
        <begin position="99"/>
        <end position="118"/>
    </location>
</feature>
<accession>A0A1M6LVZ6</accession>
<dbReference type="STRING" id="1121322.SAMN02745136_00737"/>
<dbReference type="InterPro" id="IPR050469">
    <property type="entry name" value="Diguanylate_Cyclase"/>
</dbReference>
<dbReference type="NCBIfam" id="TIGR00229">
    <property type="entry name" value="sensory_box"/>
    <property type="match status" value="2"/>
</dbReference>
<dbReference type="PROSITE" id="PS50112">
    <property type="entry name" value="PAS"/>
    <property type="match status" value="2"/>
</dbReference>
<feature type="domain" description="GGDEF" evidence="5">
    <location>
        <begin position="662"/>
        <end position="792"/>
    </location>
</feature>
<dbReference type="PANTHER" id="PTHR45138:SF9">
    <property type="entry name" value="DIGUANYLATE CYCLASE DGCM-RELATED"/>
    <property type="match status" value="1"/>
</dbReference>
<feature type="domain" description="PAS" evidence="3">
    <location>
        <begin position="223"/>
        <end position="277"/>
    </location>
</feature>
<dbReference type="Pfam" id="PF16927">
    <property type="entry name" value="HisKA_7TM"/>
    <property type="match status" value="1"/>
</dbReference>
<dbReference type="GO" id="GO:0043709">
    <property type="term" value="P:cell adhesion involved in single-species biofilm formation"/>
    <property type="evidence" value="ECO:0007669"/>
    <property type="project" value="TreeGrafter"/>
</dbReference>
<dbReference type="SMART" id="SM00267">
    <property type="entry name" value="GGDEF"/>
    <property type="match status" value="1"/>
</dbReference>
<dbReference type="CDD" id="cd01949">
    <property type="entry name" value="GGDEF"/>
    <property type="match status" value="1"/>
</dbReference>
<feature type="domain" description="PAC" evidence="4">
    <location>
        <begin position="557"/>
        <end position="609"/>
    </location>
</feature>
<dbReference type="AlphaFoldDB" id="A0A1M6LVZ6"/>
<dbReference type="Gene3D" id="3.30.450.20">
    <property type="entry name" value="PAS domain"/>
    <property type="match status" value="3"/>
</dbReference>
<organism evidence="6 7">
    <name type="scientific">Anaerocolumna jejuensis DSM 15929</name>
    <dbReference type="NCBI Taxonomy" id="1121322"/>
    <lineage>
        <taxon>Bacteria</taxon>
        <taxon>Bacillati</taxon>
        <taxon>Bacillota</taxon>
        <taxon>Clostridia</taxon>
        <taxon>Lachnospirales</taxon>
        <taxon>Lachnospiraceae</taxon>
        <taxon>Anaerocolumna</taxon>
    </lineage>
</organism>
<dbReference type="InterPro" id="IPR043128">
    <property type="entry name" value="Rev_trsase/Diguanyl_cyclase"/>
</dbReference>
<protein>
    <submittedName>
        <fullName evidence="6">PAS domain S-box-containing protein/diguanylate cyclase (GGDEF) domain-containing protein</fullName>
    </submittedName>
</protein>
<feature type="transmembrane region" description="Helical" evidence="2">
    <location>
        <begin position="6"/>
        <end position="24"/>
    </location>
</feature>
<dbReference type="GO" id="GO:1902201">
    <property type="term" value="P:negative regulation of bacterial-type flagellum-dependent cell motility"/>
    <property type="evidence" value="ECO:0007669"/>
    <property type="project" value="TreeGrafter"/>
</dbReference>
<evidence type="ECO:0000259" key="3">
    <source>
        <dbReference type="PROSITE" id="PS50112"/>
    </source>
</evidence>
<dbReference type="Proteomes" id="UP000184386">
    <property type="component" value="Unassembled WGS sequence"/>
</dbReference>
<name>A0A1M6LVZ6_9FIRM</name>
<dbReference type="Pfam" id="PF13426">
    <property type="entry name" value="PAS_9"/>
    <property type="match status" value="2"/>
</dbReference>
<dbReference type="CDD" id="cd00130">
    <property type="entry name" value="PAS"/>
    <property type="match status" value="2"/>
</dbReference>
<feature type="transmembrane region" description="Helical" evidence="2">
    <location>
        <begin position="68"/>
        <end position="87"/>
    </location>
</feature>
<keyword evidence="2" id="KW-1133">Transmembrane helix</keyword>